<dbReference type="SUPFAM" id="SSF53474">
    <property type="entry name" value="alpha/beta-Hydrolases"/>
    <property type="match status" value="1"/>
</dbReference>
<dbReference type="InterPro" id="IPR052897">
    <property type="entry name" value="Sec-Metab_Biosynth_Hydrolase"/>
</dbReference>
<evidence type="ECO:0000313" key="2">
    <source>
        <dbReference type="EMBL" id="MDQ0364343.1"/>
    </source>
</evidence>
<dbReference type="EMBL" id="JAUSUZ010000001">
    <property type="protein sequence ID" value="MDQ0364343.1"/>
    <property type="molecule type" value="Genomic_DNA"/>
</dbReference>
<dbReference type="GO" id="GO:0003824">
    <property type="term" value="F:catalytic activity"/>
    <property type="evidence" value="ECO:0007669"/>
    <property type="project" value="UniProtKB-ARBA"/>
</dbReference>
<protein>
    <recommendedName>
        <fullName evidence="1">AB hydrolase-1 domain-containing protein</fullName>
    </recommendedName>
</protein>
<dbReference type="Gene3D" id="3.40.50.1820">
    <property type="entry name" value="alpha/beta hydrolase"/>
    <property type="match status" value="1"/>
</dbReference>
<keyword evidence="3" id="KW-1185">Reference proteome</keyword>
<dbReference type="PANTHER" id="PTHR37017">
    <property type="entry name" value="AB HYDROLASE-1 DOMAIN-CONTAINING PROTEIN-RELATED"/>
    <property type="match status" value="1"/>
</dbReference>
<reference evidence="2 3" key="1">
    <citation type="submission" date="2023-07" db="EMBL/GenBank/DDBJ databases">
        <title>Sequencing the genomes of 1000 actinobacteria strains.</title>
        <authorList>
            <person name="Klenk H.-P."/>
        </authorList>
    </citation>
    <scope>NUCLEOTIDE SEQUENCE [LARGE SCALE GENOMIC DNA]</scope>
    <source>
        <strain evidence="2 3">DSM 44709</strain>
    </source>
</reference>
<dbReference type="InterPro" id="IPR000073">
    <property type="entry name" value="AB_hydrolase_1"/>
</dbReference>
<evidence type="ECO:0000313" key="3">
    <source>
        <dbReference type="Proteomes" id="UP001240236"/>
    </source>
</evidence>
<organism evidence="2 3">
    <name type="scientific">Catenuloplanes indicus</name>
    <dbReference type="NCBI Taxonomy" id="137267"/>
    <lineage>
        <taxon>Bacteria</taxon>
        <taxon>Bacillati</taxon>
        <taxon>Actinomycetota</taxon>
        <taxon>Actinomycetes</taxon>
        <taxon>Micromonosporales</taxon>
        <taxon>Micromonosporaceae</taxon>
        <taxon>Catenuloplanes</taxon>
    </lineage>
</organism>
<comment type="caution">
    <text evidence="2">The sequence shown here is derived from an EMBL/GenBank/DDBJ whole genome shotgun (WGS) entry which is preliminary data.</text>
</comment>
<proteinExistence type="predicted"/>
<dbReference type="Pfam" id="PF12697">
    <property type="entry name" value="Abhydrolase_6"/>
    <property type="match status" value="1"/>
</dbReference>
<dbReference type="AlphaFoldDB" id="A0AAE3VUP3"/>
<dbReference type="RefSeq" id="WP_307235673.1">
    <property type="nucleotide sequence ID" value="NZ_JAUSUZ010000001.1"/>
</dbReference>
<dbReference type="Proteomes" id="UP001240236">
    <property type="component" value="Unassembled WGS sequence"/>
</dbReference>
<accession>A0AAE3VUP3</accession>
<name>A0AAE3VUP3_9ACTN</name>
<feature type="domain" description="AB hydrolase-1" evidence="1">
    <location>
        <begin position="4"/>
        <end position="216"/>
    </location>
</feature>
<sequence length="227" mass="23755">MSDVIILHGAWHQPAHYDGLAARLRAGGDTVHVPDIGGLPPAEATGTAQALVDAATEPPLVLAHSFGGVTAGHLDRVGAFVFLHAWVLDVGETPQRLIEKAVAETGAPPVLLPTTPEPDGRLSLEPRGARAGLYADCTEDDTRRAVALLRPESPAIFGAEARRAAWTGTPSAYVDGTADLSIMPALRSLFASRCTTVTSLPTSHSSYLSAPDEIVRICRAARTGSGR</sequence>
<evidence type="ECO:0000259" key="1">
    <source>
        <dbReference type="Pfam" id="PF12697"/>
    </source>
</evidence>
<gene>
    <name evidence="2" type="ORF">J2S42_001012</name>
</gene>
<dbReference type="InterPro" id="IPR029058">
    <property type="entry name" value="AB_hydrolase_fold"/>
</dbReference>
<dbReference type="PANTHER" id="PTHR37017:SF11">
    <property type="entry name" value="ESTERASE_LIPASE_THIOESTERASE DOMAIN-CONTAINING PROTEIN"/>
    <property type="match status" value="1"/>
</dbReference>